<keyword evidence="2" id="KW-1185">Reference proteome</keyword>
<evidence type="ECO:0000313" key="1">
    <source>
        <dbReference type="EMBL" id="TWT63306.1"/>
    </source>
</evidence>
<accession>A0A5C5XJB7</accession>
<dbReference type="RefSeq" id="WP_207310182.1">
    <property type="nucleotide sequence ID" value="NZ_SJPG01000001.1"/>
</dbReference>
<dbReference type="Proteomes" id="UP000316095">
    <property type="component" value="Unassembled WGS sequence"/>
</dbReference>
<comment type="caution">
    <text evidence="1">The sequence shown here is derived from an EMBL/GenBank/DDBJ whole genome shotgun (WGS) entry which is preliminary data.</text>
</comment>
<name>A0A5C5XJB7_9PLAN</name>
<proteinExistence type="predicted"/>
<sequence length="245" mass="26142">MTRSSWTMFSTVMVLGTSLMTGCAGWRGGSSCDTCEVASCDVCQTGCETCETCEVCDDGGSSWGAGSGGWGYSWSTASARFWSRFRSHAIPEVLPLGVVVRSHYQAMETNAEAVDFILYDRDFVLETAELTPDGKDKILEISARMRSAPFPVLVERSENNSNPELDAYRRDLVAQILTDLGNPDGQQRTIVSTPYGPGYNSIESERDWYQHIGGGGNNNNFSNNGLGSGANGGFGGGGGAGGGFF</sequence>
<gene>
    <name evidence="1" type="ORF">Pan54_40590</name>
</gene>
<reference evidence="1 2" key="1">
    <citation type="submission" date="2019-02" db="EMBL/GenBank/DDBJ databases">
        <title>Deep-cultivation of Planctomycetes and their phenomic and genomic characterization uncovers novel biology.</title>
        <authorList>
            <person name="Wiegand S."/>
            <person name="Jogler M."/>
            <person name="Boedeker C."/>
            <person name="Pinto D."/>
            <person name="Vollmers J."/>
            <person name="Rivas-Marin E."/>
            <person name="Kohn T."/>
            <person name="Peeters S.H."/>
            <person name="Heuer A."/>
            <person name="Rast P."/>
            <person name="Oberbeckmann S."/>
            <person name="Bunk B."/>
            <person name="Jeske O."/>
            <person name="Meyerdierks A."/>
            <person name="Storesund J.E."/>
            <person name="Kallscheuer N."/>
            <person name="Luecker S."/>
            <person name="Lage O.M."/>
            <person name="Pohl T."/>
            <person name="Merkel B.J."/>
            <person name="Hornburger P."/>
            <person name="Mueller R.-W."/>
            <person name="Bruemmer F."/>
            <person name="Labrenz M."/>
            <person name="Spormann A.M."/>
            <person name="Op Den Camp H."/>
            <person name="Overmann J."/>
            <person name="Amann R."/>
            <person name="Jetten M.S.M."/>
            <person name="Mascher T."/>
            <person name="Medema M.H."/>
            <person name="Devos D.P."/>
            <person name="Kaster A.-K."/>
            <person name="Ovreas L."/>
            <person name="Rohde M."/>
            <person name="Galperin M.Y."/>
            <person name="Jogler C."/>
        </authorList>
    </citation>
    <scope>NUCLEOTIDE SEQUENCE [LARGE SCALE GENOMIC DNA]</scope>
    <source>
        <strain evidence="1 2">Pan54</strain>
    </source>
</reference>
<dbReference type="EMBL" id="SJPG01000001">
    <property type="protein sequence ID" value="TWT63306.1"/>
    <property type="molecule type" value="Genomic_DNA"/>
</dbReference>
<dbReference type="PROSITE" id="PS51257">
    <property type="entry name" value="PROKAR_LIPOPROTEIN"/>
    <property type="match status" value="1"/>
</dbReference>
<dbReference type="AlphaFoldDB" id="A0A5C5XJB7"/>
<protein>
    <submittedName>
        <fullName evidence="1">Uncharacterized protein</fullName>
    </submittedName>
</protein>
<organism evidence="1 2">
    <name type="scientific">Rubinisphaera italica</name>
    <dbReference type="NCBI Taxonomy" id="2527969"/>
    <lineage>
        <taxon>Bacteria</taxon>
        <taxon>Pseudomonadati</taxon>
        <taxon>Planctomycetota</taxon>
        <taxon>Planctomycetia</taxon>
        <taxon>Planctomycetales</taxon>
        <taxon>Planctomycetaceae</taxon>
        <taxon>Rubinisphaera</taxon>
    </lineage>
</organism>
<evidence type="ECO:0000313" key="2">
    <source>
        <dbReference type="Proteomes" id="UP000316095"/>
    </source>
</evidence>